<dbReference type="Gene3D" id="2.60.40.420">
    <property type="entry name" value="Cupredoxins - blue copper proteins"/>
    <property type="match status" value="1"/>
</dbReference>
<reference evidence="2 3" key="1">
    <citation type="journal article" date="2021" name="Int. J. Syst. Evol. Microbiol.">
        <title>Lentilactobacillus fungorum sp. nov., isolated from spent mushroom substrates.</title>
        <authorList>
            <person name="Tohno M."/>
            <person name="Tanizawa Y."/>
            <person name="Kojima Y."/>
            <person name="Sakamoto M."/>
            <person name="Ohkuma M."/>
            <person name="Kobayashi H."/>
        </authorList>
    </citation>
    <scope>NUCLEOTIDE SEQUENCE [LARGE SCALE GENOMIC DNA]</scope>
    <source>
        <strain evidence="2 3">YK48G</strain>
    </source>
</reference>
<sequence length="91" mass="9969">MDQKEQNATIIVSGGYQPEVIKLKQGIPAKLSFKRVSEQGCLDVVHSKELGFEATLPFDVVKVVSVPTDKAGEFSFSCGMDMFFGKVEVEP</sequence>
<dbReference type="EMBL" id="BNJR01000012">
    <property type="protein sequence ID" value="GHP13880.1"/>
    <property type="molecule type" value="Genomic_DNA"/>
</dbReference>
<feature type="domain" description="EfeO-type cupredoxin-like" evidence="1">
    <location>
        <begin position="3"/>
        <end position="87"/>
    </location>
</feature>
<evidence type="ECO:0000313" key="2">
    <source>
        <dbReference type="EMBL" id="GHP13880.1"/>
    </source>
</evidence>
<dbReference type="SUPFAM" id="SSF49503">
    <property type="entry name" value="Cupredoxins"/>
    <property type="match status" value="1"/>
</dbReference>
<proteinExistence type="predicted"/>
<name>A0ABQ3VYA4_9LACO</name>
<dbReference type="InterPro" id="IPR028096">
    <property type="entry name" value="EfeO_Cupredoxin"/>
</dbReference>
<gene>
    <name evidence="2" type="ORF">YK48G_13050</name>
</gene>
<dbReference type="Pfam" id="PF13473">
    <property type="entry name" value="Cupredoxin_1"/>
    <property type="match status" value="1"/>
</dbReference>
<dbReference type="InterPro" id="IPR008972">
    <property type="entry name" value="Cupredoxin"/>
</dbReference>
<keyword evidence="3" id="KW-1185">Reference proteome</keyword>
<evidence type="ECO:0000259" key="1">
    <source>
        <dbReference type="Pfam" id="PF13473"/>
    </source>
</evidence>
<dbReference type="Proteomes" id="UP000604765">
    <property type="component" value="Unassembled WGS sequence"/>
</dbReference>
<accession>A0ABQ3VYA4</accession>
<evidence type="ECO:0000313" key="3">
    <source>
        <dbReference type="Proteomes" id="UP000604765"/>
    </source>
</evidence>
<dbReference type="RefSeq" id="WP_203630089.1">
    <property type="nucleotide sequence ID" value="NZ_BNJR01000012.1"/>
</dbReference>
<organism evidence="2 3">
    <name type="scientific">Lentilactobacillus fungorum</name>
    <dbReference type="NCBI Taxonomy" id="2201250"/>
    <lineage>
        <taxon>Bacteria</taxon>
        <taxon>Bacillati</taxon>
        <taxon>Bacillota</taxon>
        <taxon>Bacilli</taxon>
        <taxon>Lactobacillales</taxon>
        <taxon>Lactobacillaceae</taxon>
        <taxon>Lentilactobacillus</taxon>
    </lineage>
</organism>
<protein>
    <submittedName>
        <fullName evidence="2">Copper-binding protein</fullName>
    </submittedName>
</protein>
<comment type="caution">
    <text evidence="2">The sequence shown here is derived from an EMBL/GenBank/DDBJ whole genome shotgun (WGS) entry which is preliminary data.</text>
</comment>